<gene>
    <name evidence="2" type="ORF">MVES_003202</name>
</gene>
<keyword evidence="1" id="KW-0472">Membrane</keyword>
<feature type="transmembrane region" description="Helical" evidence="1">
    <location>
        <begin position="65"/>
        <end position="86"/>
    </location>
</feature>
<proteinExistence type="predicted"/>
<keyword evidence="1" id="KW-0812">Transmembrane</keyword>
<dbReference type="PANTHER" id="PTHR38646:SF1">
    <property type="entry name" value="DUF202 DOMAIN-CONTAINING PROTEIN"/>
    <property type="match status" value="1"/>
</dbReference>
<organism evidence="2 3">
    <name type="scientific">Malassezia vespertilionis</name>
    <dbReference type="NCBI Taxonomy" id="2020962"/>
    <lineage>
        <taxon>Eukaryota</taxon>
        <taxon>Fungi</taxon>
        <taxon>Dikarya</taxon>
        <taxon>Basidiomycota</taxon>
        <taxon>Ustilaginomycotina</taxon>
        <taxon>Malasseziomycetes</taxon>
        <taxon>Malasseziales</taxon>
        <taxon>Malasseziaceae</taxon>
        <taxon>Malassezia</taxon>
    </lineage>
</organism>
<evidence type="ECO:0000313" key="2">
    <source>
        <dbReference type="EMBL" id="PKI82926.1"/>
    </source>
</evidence>
<dbReference type="Proteomes" id="UP000232875">
    <property type="component" value="Unassembled WGS sequence"/>
</dbReference>
<accession>A0A2N1J8Q8</accession>
<evidence type="ECO:0008006" key="4">
    <source>
        <dbReference type="Google" id="ProtNLM"/>
    </source>
</evidence>
<dbReference type="EMBL" id="KZ454993">
    <property type="protein sequence ID" value="PKI82926.1"/>
    <property type="molecule type" value="Genomic_DNA"/>
</dbReference>
<feature type="transmembrane region" description="Helical" evidence="1">
    <location>
        <begin position="130"/>
        <end position="153"/>
    </location>
</feature>
<protein>
    <recommendedName>
        <fullName evidence="4">DUF202 domain-containing protein</fullName>
    </recommendedName>
</protein>
<dbReference type="OrthoDB" id="2555434at2759"/>
<name>A0A2N1J8Q8_9BASI</name>
<dbReference type="AlphaFoldDB" id="A0A2N1J8Q8"/>
<evidence type="ECO:0000256" key="1">
    <source>
        <dbReference type="SAM" id="Phobius"/>
    </source>
</evidence>
<keyword evidence="1" id="KW-1133">Transmembrane helix</keyword>
<sequence>MPRAMPGRRAGSMLRRTEETLHKALQEGERLDLRASQRTFDGAYLRGALGQLTFSMMIMKIFEPAFFWIGLANCVLALGLFATAFFRYRMTMHYEPNSTALGTLQSEARTEPVHMIDPDSYVYLPRFKTAGSVVVCVSAFVIMMEIAIIVLIATML</sequence>
<reference evidence="2 3" key="1">
    <citation type="submission" date="2017-10" db="EMBL/GenBank/DDBJ databases">
        <title>A novel species of cold-tolerant Malassezia isolated from bats.</title>
        <authorList>
            <person name="Lorch J.M."/>
            <person name="Palmer J.M."/>
            <person name="Vanderwolf K.J."/>
            <person name="Schmidt K.Z."/>
            <person name="Verant M.L."/>
            <person name="Weller T.J."/>
            <person name="Blehert D.S."/>
        </authorList>
    </citation>
    <scope>NUCLEOTIDE SEQUENCE [LARGE SCALE GENOMIC DNA]</scope>
    <source>
        <strain evidence="2 3">NWHC:44797-103</strain>
    </source>
</reference>
<evidence type="ECO:0000313" key="3">
    <source>
        <dbReference type="Proteomes" id="UP000232875"/>
    </source>
</evidence>
<dbReference type="PANTHER" id="PTHR38646">
    <property type="entry name" value="YALI0F00814P"/>
    <property type="match status" value="1"/>
</dbReference>
<dbReference type="STRING" id="2020962.A0A2N1J8Q8"/>
<keyword evidence="3" id="KW-1185">Reference proteome</keyword>